<dbReference type="Proteomes" id="UP000182248">
    <property type="component" value="Unassembled WGS sequence"/>
</dbReference>
<protein>
    <submittedName>
        <fullName evidence="2">Uncharacterized protein</fullName>
    </submittedName>
</protein>
<keyword evidence="1" id="KW-0472">Membrane</keyword>
<dbReference type="EMBL" id="FPJE01000001">
    <property type="protein sequence ID" value="SFW14457.1"/>
    <property type="molecule type" value="Genomic_DNA"/>
</dbReference>
<feature type="transmembrane region" description="Helical" evidence="1">
    <location>
        <begin position="40"/>
        <end position="59"/>
    </location>
</feature>
<gene>
    <name evidence="2" type="ORF">SAMN02927921_00250</name>
</gene>
<dbReference type="OrthoDB" id="981982at2"/>
<accession>A0A1K1LU69</accession>
<proteinExistence type="predicted"/>
<dbReference type="AlphaFoldDB" id="A0A1K1LU69"/>
<evidence type="ECO:0000313" key="2">
    <source>
        <dbReference type="EMBL" id="SFW14457.1"/>
    </source>
</evidence>
<evidence type="ECO:0000256" key="1">
    <source>
        <dbReference type="SAM" id="Phobius"/>
    </source>
</evidence>
<reference evidence="2 3" key="1">
    <citation type="submission" date="2016-11" db="EMBL/GenBank/DDBJ databases">
        <authorList>
            <person name="Jaros S."/>
            <person name="Januszkiewicz K."/>
            <person name="Wedrychowicz H."/>
        </authorList>
    </citation>
    <scope>NUCLEOTIDE SEQUENCE [LARGE SCALE GENOMIC DNA]</scope>
    <source>
        <strain evidence="2 3">CGMCC 1.12145</strain>
    </source>
</reference>
<name>A0A1K1LU69_9FLAO</name>
<keyword evidence="1" id="KW-0812">Transmembrane</keyword>
<organism evidence="2 3">
    <name type="scientific">Sinomicrobium oceani</name>
    <dbReference type="NCBI Taxonomy" id="1150368"/>
    <lineage>
        <taxon>Bacteria</taxon>
        <taxon>Pseudomonadati</taxon>
        <taxon>Bacteroidota</taxon>
        <taxon>Flavobacteriia</taxon>
        <taxon>Flavobacteriales</taxon>
        <taxon>Flavobacteriaceae</taxon>
        <taxon>Sinomicrobium</taxon>
    </lineage>
</organism>
<feature type="transmembrane region" description="Helical" evidence="1">
    <location>
        <begin position="16"/>
        <end position="34"/>
    </location>
</feature>
<dbReference type="RefSeq" id="WP_072315478.1">
    <property type="nucleotide sequence ID" value="NZ_FPJE01000001.1"/>
</dbReference>
<dbReference type="STRING" id="1150368.SAMN02927921_00250"/>
<keyword evidence="3" id="KW-1185">Reference proteome</keyword>
<keyword evidence="1" id="KW-1133">Transmembrane helix</keyword>
<evidence type="ECO:0000313" key="3">
    <source>
        <dbReference type="Proteomes" id="UP000182248"/>
    </source>
</evidence>
<sequence>MDHRFYTMSVSEQNRLQVVIAVSAFVFVIFTILIAVQSGIYLIGILSFAVTLSVVAPFFDTPALKKRGKLVYYSPLFIAEKPEKGIIKIHGGTWFDYYFVIDKEMNGKQRTRFILRNYLQGLLNLIEEFEDSGEMKVRGTSYIINERTAEKLGFRTVETDFVQKVILVYNYFNILISSSMAKRRISFPALRKIRTFEADIRHLAECKEVIRNLNDRLGKSVI</sequence>